<keyword evidence="2" id="KW-1185">Reference proteome</keyword>
<evidence type="ECO:0000313" key="2">
    <source>
        <dbReference type="Proteomes" id="UP000215002"/>
    </source>
</evidence>
<proteinExistence type="predicted"/>
<gene>
    <name evidence="1" type="ORF">MuYL_2112</name>
</gene>
<accession>A0A223NVV3</accession>
<reference evidence="1 2" key="1">
    <citation type="submission" date="2017-08" db="EMBL/GenBank/DDBJ databases">
        <title>Complete genome sequence of Mucilaginibacter sp. strain BJC16-A31.</title>
        <authorList>
            <consortium name="Henan University of Science and Technology"/>
            <person name="You X."/>
        </authorList>
    </citation>
    <scope>NUCLEOTIDE SEQUENCE [LARGE SCALE GENOMIC DNA]</scope>
    <source>
        <strain evidence="1 2">BJC16-A31</strain>
    </source>
</reference>
<name>A0A223NVV3_9SPHI</name>
<dbReference type="KEGG" id="muc:MuYL_2112"/>
<dbReference type="Proteomes" id="UP000215002">
    <property type="component" value="Chromosome"/>
</dbReference>
<evidence type="ECO:0000313" key="1">
    <source>
        <dbReference type="EMBL" id="ASU34002.1"/>
    </source>
</evidence>
<sequence length="37" mass="4394">MIMSSELMDFSDQIDELFDQATDETDSFWEELSNLFI</sequence>
<dbReference type="AlphaFoldDB" id="A0A223NVV3"/>
<protein>
    <submittedName>
        <fullName evidence="1">Uncharacterized protein</fullName>
    </submittedName>
</protein>
<dbReference type="EMBL" id="CP022743">
    <property type="protein sequence ID" value="ASU34002.1"/>
    <property type="molecule type" value="Genomic_DNA"/>
</dbReference>
<organism evidence="1 2">
    <name type="scientific">Mucilaginibacter xinganensis</name>
    <dbReference type="NCBI Taxonomy" id="1234841"/>
    <lineage>
        <taxon>Bacteria</taxon>
        <taxon>Pseudomonadati</taxon>
        <taxon>Bacteroidota</taxon>
        <taxon>Sphingobacteriia</taxon>
        <taxon>Sphingobacteriales</taxon>
        <taxon>Sphingobacteriaceae</taxon>
        <taxon>Mucilaginibacter</taxon>
    </lineage>
</organism>